<dbReference type="Proteomes" id="UP000436088">
    <property type="component" value="Unassembled WGS sequence"/>
</dbReference>
<dbReference type="Gene3D" id="1.10.287.110">
    <property type="entry name" value="DnaJ domain"/>
    <property type="match status" value="1"/>
</dbReference>
<evidence type="ECO:0000313" key="2">
    <source>
        <dbReference type="EMBL" id="KAE8725567.1"/>
    </source>
</evidence>
<dbReference type="PROSITE" id="PS00636">
    <property type="entry name" value="DNAJ_1"/>
    <property type="match status" value="1"/>
</dbReference>
<evidence type="ECO:0000313" key="3">
    <source>
        <dbReference type="Proteomes" id="UP000436088"/>
    </source>
</evidence>
<feature type="domain" description="J" evidence="1">
    <location>
        <begin position="4"/>
        <end position="71"/>
    </location>
</feature>
<gene>
    <name evidence="2" type="ORF">F3Y22_tig00008386pilonHSYRG00028</name>
</gene>
<dbReference type="InterPro" id="IPR052276">
    <property type="entry name" value="Diphthamide-biosynth_chaperone"/>
</dbReference>
<dbReference type="EMBL" id="VEPZ02000412">
    <property type="protein sequence ID" value="KAE8725567.1"/>
    <property type="molecule type" value="Genomic_DNA"/>
</dbReference>
<dbReference type="Pfam" id="PF00226">
    <property type="entry name" value="DnaJ"/>
    <property type="match status" value="1"/>
</dbReference>
<dbReference type="SUPFAM" id="SSF46565">
    <property type="entry name" value="Chaperone J-domain"/>
    <property type="match status" value="1"/>
</dbReference>
<reference evidence="2" key="1">
    <citation type="submission" date="2019-09" db="EMBL/GenBank/DDBJ databases">
        <title>Draft genome information of white flower Hibiscus syriacus.</title>
        <authorList>
            <person name="Kim Y.-M."/>
        </authorList>
    </citation>
    <scope>NUCLEOTIDE SEQUENCE [LARGE SCALE GENOMIC DNA]</scope>
    <source>
        <strain evidence="2">YM2019G1</strain>
    </source>
</reference>
<dbReference type="InterPro" id="IPR001623">
    <property type="entry name" value="DnaJ_domain"/>
</dbReference>
<organism evidence="2 3">
    <name type="scientific">Hibiscus syriacus</name>
    <name type="common">Rose of Sharon</name>
    <dbReference type="NCBI Taxonomy" id="106335"/>
    <lineage>
        <taxon>Eukaryota</taxon>
        <taxon>Viridiplantae</taxon>
        <taxon>Streptophyta</taxon>
        <taxon>Embryophyta</taxon>
        <taxon>Tracheophyta</taxon>
        <taxon>Spermatophyta</taxon>
        <taxon>Magnoliopsida</taxon>
        <taxon>eudicotyledons</taxon>
        <taxon>Gunneridae</taxon>
        <taxon>Pentapetalae</taxon>
        <taxon>rosids</taxon>
        <taxon>malvids</taxon>
        <taxon>Malvales</taxon>
        <taxon>Malvaceae</taxon>
        <taxon>Malvoideae</taxon>
        <taxon>Hibiscus</taxon>
    </lineage>
</organism>
<dbReference type="PANTHER" id="PTHR44240">
    <property type="entry name" value="DNAJ DOMAIN (PROKARYOTIC HEAT SHOCK PROTEIN)-RELATED"/>
    <property type="match status" value="1"/>
</dbReference>
<dbReference type="InterPro" id="IPR018253">
    <property type="entry name" value="DnaJ_domain_CS"/>
</dbReference>
<proteinExistence type="predicted"/>
<dbReference type="AlphaFoldDB" id="A0A6A3CAH2"/>
<comment type="caution">
    <text evidence="2">The sequence shown here is derived from an EMBL/GenBank/DDBJ whole genome shotgun (WGS) entry which is preliminary data.</text>
</comment>
<dbReference type="InterPro" id="IPR036869">
    <property type="entry name" value="J_dom_sf"/>
</dbReference>
<protein>
    <submittedName>
        <fullName evidence="2">Chaperone protein dnaJ 11</fullName>
    </submittedName>
</protein>
<evidence type="ECO:0000259" key="1">
    <source>
        <dbReference type="PROSITE" id="PS50076"/>
    </source>
</evidence>
<dbReference type="PRINTS" id="PR00625">
    <property type="entry name" value="JDOMAIN"/>
</dbReference>
<dbReference type="PROSITE" id="PS50076">
    <property type="entry name" value="DNAJ_2"/>
    <property type="match status" value="1"/>
</dbReference>
<dbReference type="SMART" id="SM00271">
    <property type="entry name" value="DnaJ"/>
    <property type="match status" value="1"/>
</dbReference>
<accession>A0A6A3CAH2</accession>
<dbReference type="PANTHER" id="PTHR44240:SF10">
    <property type="entry name" value="J DOMAIN-CONTAINING PROTEIN"/>
    <property type="match status" value="1"/>
</dbReference>
<name>A0A6A3CAH2_HIBSY</name>
<keyword evidence="3" id="KW-1185">Reference proteome</keyword>
<dbReference type="CDD" id="cd06257">
    <property type="entry name" value="DnaJ"/>
    <property type="match status" value="1"/>
</dbReference>
<sequence length="96" mass="10588">MASSLYSVLGIPTTADGNEIGAAYRRLARMCHPDVVSIKKKEMSANLFMKIHAAHSTLSDPVKRADYDRGLYGRKSEQHPLGFVCSNGCRSSIRVF</sequence>